<dbReference type="InParanoid" id="S8DYJ6"/>
<keyword evidence="4" id="KW-1185">Reference proteome</keyword>
<evidence type="ECO:0000256" key="2">
    <source>
        <dbReference type="SAM" id="SignalP"/>
    </source>
</evidence>
<dbReference type="EMBL" id="KE504168">
    <property type="protein sequence ID" value="EPS98146.1"/>
    <property type="molecule type" value="Genomic_DNA"/>
</dbReference>
<feature type="region of interest" description="Disordered" evidence="1">
    <location>
        <begin position="128"/>
        <end position="174"/>
    </location>
</feature>
<dbReference type="AlphaFoldDB" id="S8DYJ6"/>
<name>S8DYJ6_FOMSC</name>
<proteinExistence type="predicted"/>
<sequence length="174" mass="19901">MRLLNVLPWALLVATALLVTAHPIDNIVLASRADADASLLARDPTGLDLLVREYLSTVLFPRTSPPERAQFKTDADYRKAWSAWHRRNGKFGDAVQRTMQKHDPGDQPEREQFASHAEYDKAWRKWTGKTRKVSDKITKLREKHDSKMDKEQRKHIDKSQKKAEKAEGSKSGAK</sequence>
<feature type="signal peptide" evidence="2">
    <location>
        <begin position="1"/>
        <end position="21"/>
    </location>
</feature>
<dbReference type="Proteomes" id="UP000015241">
    <property type="component" value="Unassembled WGS sequence"/>
</dbReference>
<accession>S8DYJ6</accession>
<protein>
    <submittedName>
        <fullName evidence="3">Uncharacterized protein</fullName>
    </submittedName>
</protein>
<dbReference type="HOGENOM" id="CLU_1415194_0_0_1"/>
<keyword evidence="2" id="KW-0732">Signal</keyword>
<feature type="chain" id="PRO_5004549816" evidence="2">
    <location>
        <begin position="22"/>
        <end position="174"/>
    </location>
</feature>
<organism evidence="3 4">
    <name type="scientific">Fomitopsis schrenkii</name>
    <name type="common">Brown rot fungus</name>
    <dbReference type="NCBI Taxonomy" id="2126942"/>
    <lineage>
        <taxon>Eukaryota</taxon>
        <taxon>Fungi</taxon>
        <taxon>Dikarya</taxon>
        <taxon>Basidiomycota</taxon>
        <taxon>Agaricomycotina</taxon>
        <taxon>Agaricomycetes</taxon>
        <taxon>Polyporales</taxon>
        <taxon>Fomitopsis</taxon>
    </lineage>
</organism>
<feature type="compositionally biased region" description="Basic and acidic residues" evidence="1">
    <location>
        <begin position="132"/>
        <end position="168"/>
    </location>
</feature>
<evidence type="ECO:0000313" key="3">
    <source>
        <dbReference type="EMBL" id="EPS98146.1"/>
    </source>
</evidence>
<gene>
    <name evidence="3" type="ORF">FOMPIDRAFT_1024736</name>
</gene>
<evidence type="ECO:0000256" key="1">
    <source>
        <dbReference type="SAM" id="MobiDB-lite"/>
    </source>
</evidence>
<evidence type="ECO:0000313" key="4">
    <source>
        <dbReference type="Proteomes" id="UP000015241"/>
    </source>
</evidence>
<reference evidence="3 4" key="1">
    <citation type="journal article" date="2012" name="Science">
        <title>The Paleozoic origin of enzymatic lignin decomposition reconstructed from 31 fungal genomes.</title>
        <authorList>
            <person name="Floudas D."/>
            <person name="Binder M."/>
            <person name="Riley R."/>
            <person name="Barry K."/>
            <person name="Blanchette R.A."/>
            <person name="Henrissat B."/>
            <person name="Martinez A.T."/>
            <person name="Otillar R."/>
            <person name="Spatafora J.W."/>
            <person name="Yadav J.S."/>
            <person name="Aerts A."/>
            <person name="Benoit I."/>
            <person name="Boyd A."/>
            <person name="Carlson A."/>
            <person name="Copeland A."/>
            <person name="Coutinho P.M."/>
            <person name="de Vries R.P."/>
            <person name="Ferreira P."/>
            <person name="Findley K."/>
            <person name="Foster B."/>
            <person name="Gaskell J."/>
            <person name="Glotzer D."/>
            <person name="Gorecki P."/>
            <person name="Heitman J."/>
            <person name="Hesse C."/>
            <person name="Hori C."/>
            <person name="Igarashi K."/>
            <person name="Jurgens J.A."/>
            <person name="Kallen N."/>
            <person name="Kersten P."/>
            <person name="Kohler A."/>
            <person name="Kuees U."/>
            <person name="Kumar T.K.A."/>
            <person name="Kuo A."/>
            <person name="LaButti K."/>
            <person name="Larrondo L.F."/>
            <person name="Lindquist E."/>
            <person name="Ling A."/>
            <person name="Lombard V."/>
            <person name="Lucas S."/>
            <person name="Lundell T."/>
            <person name="Martin R."/>
            <person name="McLaughlin D.J."/>
            <person name="Morgenstern I."/>
            <person name="Morin E."/>
            <person name="Murat C."/>
            <person name="Nagy L.G."/>
            <person name="Nolan M."/>
            <person name="Ohm R.A."/>
            <person name="Patyshakuliyeva A."/>
            <person name="Rokas A."/>
            <person name="Ruiz-Duenas F.J."/>
            <person name="Sabat G."/>
            <person name="Salamov A."/>
            <person name="Samejima M."/>
            <person name="Schmutz J."/>
            <person name="Slot J.C."/>
            <person name="St John F."/>
            <person name="Stenlid J."/>
            <person name="Sun H."/>
            <person name="Sun S."/>
            <person name="Syed K."/>
            <person name="Tsang A."/>
            <person name="Wiebenga A."/>
            <person name="Young D."/>
            <person name="Pisabarro A."/>
            <person name="Eastwood D.C."/>
            <person name="Martin F."/>
            <person name="Cullen D."/>
            <person name="Grigoriev I.V."/>
            <person name="Hibbett D.S."/>
        </authorList>
    </citation>
    <scope>NUCLEOTIDE SEQUENCE</scope>
    <source>
        <strain evidence="4">FP-58527</strain>
    </source>
</reference>